<feature type="repeat" description="Solcar" evidence="5">
    <location>
        <begin position="14"/>
        <end position="101"/>
    </location>
</feature>
<keyword evidence="4 5" id="KW-0472">Membrane</keyword>
<gene>
    <name evidence="7" type="ORF">ILEXP_LOCUS15042</name>
</gene>
<dbReference type="InterPro" id="IPR023395">
    <property type="entry name" value="MCP_dom_sf"/>
</dbReference>
<comment type="caution">
    <text evidence="7">The sequence shown here is derived from an EMBL/GenBank/DDBJ whole genome shotgun (WGS) entry which is preliminary data.</text>
</comment>
<evidence type="ECO:0000256" key="5">
    <source>
        <dbReference type="PROSITE-ProRule" id="PRU00282"/>
    </source>
</evidence>
<dbReference type="SUPFAM" id="SSF103506">
    <property type="entry name" value="Mitochondrial carrier"/>
    <property type="match status" value="1"/>
</dbReference>
<dbReference type="EMBL" id="CAUOFW020001647">
    <property type="protein sequence ID" value="CAK9147162.1"/>
    <property type="molecule type" value="Genomic_DNA"/>
</dbReference>
<keyword evidence="6" id="KW-0813">Transport</keyword>
<dbReference type="GO" id="GO:0016020">
    <property type="term" value="C:membrane"/>
    <property type="evidence" value="ECO:0007669"/>
    <property type="project" value="UniProtKB-SubCell"/>
</dbReference>
<reference evidence="7 8" key="1">
    <citation type="submission" date="2024-02" db="EMBL/GenBank/DDBJ databases">
        <authorList>
            <person name="Vignale AGUSTIN F."/>
            <person name="Sosa J E."/>
            <person name="Modenutti C."/>
        </authorList>
    </citation>
    <scope>NUCLEOTIDE SEQUENCE [LARGE SCALE GENOMIC DNA]</scope>
</reference>
<evidence type="ECO:0000256" key="2">
    <source>
        <dbReference type="ARBA" id="ARBA00022692"/>
    </source>
</evidence>
<keyword evidence="3" id="KW-0677">Repeat</keyword>
<dbReference type="Proteomes" id="UP001642360">
    <property type="component" value="Unassembled WGS sequence"/>
</dbReference>
<comment type="similarity">
    <text evidence="6">Belongs to the mitochondrial carrier (TC 2.A.29) family.</text>
</comment>
<name>A0ABC8RYR8_9AQUA</name>
<evidence type="ECO:0000256" key="4">
    <source>
        <dbReference type="ARBA" id="ARBA00023136"/>
    </source>
</evidence>
<dbReference type="Gene3D" id="1.50.40.10">
    <property type="entry name" value="Mitochondrial carrier domain"/>
    <property type="match status" value="1"/>
</dbReference>
<sequence>MGNANSEVFNREEIGNTATLFIGSAAGAISSGATFPLEVARKHMQAGALNARHYKNLILAVSSILEKEGVPGLYSGLGPNCLKLVPAAGISFMCYEACKNIHAKEEDDP</sequence>
<accession>A0ABC8RYR8</accession>
<proteinExistence type="inferred from homology"/>
<dbReference type="Pfam" id="PF00153">
    <property type="entry name" value="Mito_carr"/>
    <property type="match status" value="1"/>
</dbReference>
<keyword evidence="8" id="KW-1185">Reference proteome</keyword>
<evidence type="ECO:0000256" key="6">
    <source>
        <dbReference type="RuleBase" id="RU000488"/>
    </source>
</evidence>
<keyword evidence="2 5" id="KW-0812">Transmembrane</keyword>
<dbReference type="PANTHER" id="PTHR24089">
    <property type="entry name" value="SOLUTE CARRIER FAMILY 25"/>
    <property type="match status" value="1"/>
</dbReference>
<dbReference type="PROSITE" id="PS50920">
    <property type="entry name" value="SOLCAR"/>
    <property type="match status" value="1"/>
</dbReference>
<dbReference type="AlphaFoldDB" id="A0ABC8RYR8"/>
<protein>
    <submittedName>
        <fullName evidence="7">Uncharacterized protein</fullName>
    </submittedName>
</protein>
<dbReference type="InterPro" id="IPR018108">
    <property type="entry name" value="MCP_transmembrane"/>
</dbReference>
<evidence type="ECO:0000256" key="1">
    <source>
        <dbReference type="ARBA" id="ARBA00004141"/>
    </source>
</evidence>
<evidence type="ECO:0000313" key="7">
    <source>
        <dbReference type="EMBL" id="CAK9147162.1"/>
    </source>
</evidence>
<organism evidence="7 8">
    <name type="scientific">Ilex paraguariensis</name>
    <name type="common">yerba mate</name>
    <dbReference type="NCBI Taxonomy" id="185542"/>
    <lineage>
        <taxon>Eukaryota</taxon>
        <taxon>Viridiplantae</taxon>
        <taxon>Streptophyta</taxon>
        <taxon>Embryophyta</taxon>
        <taxon>Tracheophyta</taxon>
        <taxon>Spermatophyta</taxon>
        <taxon>Magnoliopsida</taxon>
        <taxon>eudicotyledons</taxon>
        <taxon>Gunneridae</taxon>
        <taxon>Pentapetalae</taxon>
        <taxon>asterids</taxon>
        <taxon>campanulids</taxon>
        <taxon>Aquifoliales</taxon>
        <taxon>Aquifoliaceae</taxon>
        <taxon>Ilex</taxon>
    </lineage>
</organism>
<evidence type="ECO:0000313" key="8">
    <source>
        <dbReference type="Proteomes" id="UP001642360"/>
    </source>
</evidence>
<evidence type="ECO:0000256" key="3">
    <source>
        <dbReference type="ARBA" id="ARBA00022737"/>
    </source>
</evidence>
<comment type="subcellular location">
    <subcellularLocation>
        <location evidence="1">Membrane</location>
        <topology evidence="1">Multi-pass membrane protein</topology>
    </subcellularLocation>
</comment>